<evidence type="ECO:0000313" key="11">
    <source>
        <dbReference type="Proteomes" id="UP000587586"/>
    </source>
</evidence>
<dbReference type="RefSeq" id="WP_183361423.1">
    <property type="nucleotide sequence ID" value="NZ_BLXZ01000004.1"/>
</dbReference>
<dbReference type="Gene3D" id="3.30.450.40">
    <property type="match status" value="1"/>
</dbReference>
<evidence type="ECO:0000256" key="4">
    <source>
        <dbReference type="ARBA" id="ARBA00022679"/>
    </source>
</evidence>
<dbReference type="InterPro" id="IPR036890">
    <property type="entry name" value="HATPase_C_sf"/>
</dbReference>
<dbReference type="GO" id="GO:0000155">
    <property type="term" value="F:phosphorelay sensor kinase activity"/>
    <property type="evidence" value="ECO:0007669"/>
    <property type="project" value="InterPro"/>
</dbReference>
<dbReference type="InterPro" id="IPR003594">
    <property type="entry name" value="HATPase_dom"/>
</dbReference>
<comment type="catalytic activity">
    <reaction evidence="1">
        <text>ATP + protein L-histidine = ADP + protein N-phospho-L-histidine.</text>
        <dbReference type="EC" id="2.7.13.3"/>
    </reaction>
</comment>
<dbReference type="InterPro" id="IPR003661">
    <property type="entry name" value="HisK_dim/P_dom"/>
</dbReference>
<organism evidence="10 11">
    <name type="scientific">Geomonas limicola</name>
    <dbReference type="NCBI Taxonomy" id="2740186"/>
    <lineage>
        <taxon>Bacteria</taxon>
        <taxon>Pseudomonadati</taxon>
        <taxon>Thermodesulfobacteriota</taxon>
        <taxon>Desulfuromonadia</taxon>
        <taxon>Geobacterales</taxon>
        <taxon>Geobacteraceae</taxon>
        <taxon>Geomonas</taxon>
    </lineage>
</organism>
<dbReference type="InterPro" id="IPR003018">
    <property type="entry name" value="GAF"/>
</dbReference>
<keyword evidence="5 10" id="KW-0418">Kinase</keyword>
<evidence type="ECO:0000256" key="5">
    <source>
        <dbReference type="ARBA" id="ARBA00022777"/>
    </source>
</evidence>
<dbReference type="SUPFAM" id="SSF47384">
    <property type="entry name" value="Homodimeric domain of signal transducing histidine kinase"/>
    <property type="match status" value="1"/>
</dbReference>
<dbReference type="SMART" id="SM00387">
    <property type="entry name" value="HATPase_c"/>
    <property type="match status" value="1"/>
</dbReference>
<evidence type="ECO:0000313" key="10">
    <source>
        <dbReference type="EMBL" id="GFO68876.1"/>
    </source>
</evidence>
<dbReference type="Pfam" id="PF00512">
    <property type="entry name" value="HisKA"/>
    <property type="match status" value="1"/>
</dbReference>
<dbReference type="PANTHER" id="PTHR43065:SF42">
    <property type="entry name" value="TWO-COMPONENT SENSOR PPRA"/>
    <property type="match status" value="1"/>
</dbReference>
<feature type="domain" description="Histidine kinase" evidence="8">
    <location>
        <begin position="463"/>
        <end position="686"/>
    </location>
</feature>
<dbReference type="SUPFAM" id="SSF55874">
    <property type="entry name" value="ATPase domain of HSP90 chaperone/DNA topoisomerase II/histidine kinase"/>
    <property type="match status" value="1"/>
</dbReference>
<dbReference type="Gene3D" id="3.40.50.2300">
    <property type="match status" value="1"/>
</dbReference>
<keyword evidence="11" id="KW-1185">Reference proteome</keyword>
<dbReference type="SUPFAM" id="SSF52172">
    <property type="entry name" value="CheY-like"/>
    <property type="match status" value="1"/>
</dbReference>
<proteinExistence type="predicted"/>
<dbReference type="PROSITE" id="PS50109">
    <property type="entry name" value="HIS_KIN"/>
    <property type="match status" value="1"/>
</dbReference>
<evidence type="ECO:0000256" key="3">
    <source>
        <dbReference type="ARBA" id="ARBA00022553"/>
    </source>
</evidence>
<evidence type="ECO:0000259" key="9">
    <source>
        <dbReference type="PROSITE" id="PS50110"/>
    </source>
</evidence>
<dbReference type="InterPro" id="IPR005467">
    <property type="entry name" value="His_kinase_dom"/>
</dbReference>
<dbReference type="Proteomes" id="UP000587586">
    <property type="component" value="Unassembled WGS sequence"/>
</dbReference>
<reference evidence="11" key="1">
    <citation type="submission" date="2020-06" db="EMBL/GenBank/DDBJ databases">
        <title>Draft genomic sequecing of Geomonas sp. Red745.</title>
        <authorList>
            <person name="Itoh H."/>
            <person name="Xu Z.X."/>
            <person name="Ushijima N."/>
            <person name="Masuda Y."/>
            <person name="Shiratori Y."/>
            <person name="Senoo K."/>
        </authorList>
    </citation>
    <scope>NUCLEOTIDE SEQUENCE [LARGE SCALE GENOMIC DNA]</scope>
    <source>
        <strain evidence="11">Red745</strain>
    </source>
</reference>
<dbReference type="SUPFAM" id="SSF55781">
    <property type="entry name" value="GAF domain-like"/>
    <property type="match status" value="1"/>
</dbReference>
<protein>
    <recommendedName>
        <fullName evidence="2">histidine kinase</fullName>
        <ecNumber evidence="2">2.7.13.3</ecNumber>
    </recommendedName>
</protein>
<feature type="compositionally biased region" description="Pro residues" evidence="7">
    <location>
        <begin position="855"/>
        <end position="873"/>
    </location>
</feature>
<dbReference type="InterPro" id="IPR029016">
    <property type="entry name" value="GAF-like_dom_sf"/>
</dbReference>
<evidence type="ECO:0000256" key="2">
    <source>
        <dbReference type="ARBA" id="ARBA00012438"/>
    </source>
</evidence>
<keyword evidence="3 6" id="KW-0597">Phosphoprotein</keyword>
<dbReference type="SMART" id="SM00388">
    <property type="entry name" value="HisKA"/>
    <property type="match status" value="1"/>
</dbReference>
<dbReference type="InterPro" id="IPR001789">
    <property type="entry name" value="Sig_transdc_resp-reg_receiver"/>
</dbReference>
<dbReference type="CDD" id="cd00082">
    <property type="entry name" value="HisKA"/>
    <property type="match status" value="1"/>
</dbReference>
<evidence type="ECO:0000259" key="8">
    <source>
        <dbReference type="PROSITE" id="PS50109"/>
    </source>
</evidence>
<dbReference type="PRINTS" id="PR00344">
    <property type="entry name" value="BCTRLSENSOR"/>
</dbReference>
<dbReference type="AlphaFoldDB" id="A0A6V8N8H8"/>
<dbReference type="Gene3D" id="3.30.565.10">
    <property type="entry name" value="Histidine kinase-like ATPase, C-terminal domain"/>
    <property type="match status" value="1"/>
</dbReference>
<dbReference type="SMART" id="SM00448">
    <property type="entry name" value="REC"/>
    <property type="match status" value="1"/>
</dbReference>
<feature type="domain" description="Response regulatory" evidence="9">
    <location>
        <begin position="707"/>
        <end position="823"/>
    </location>
</feature>
<dbReference type="EC" id="2.7.13.3" evidence="2"/>
<dbReference type="InterPro" id="IPR011006">
    <property type="entry name" value="CheY-like_superfamily"/>
</dbReference>
<accession>A0A6V8N8H8</accession>
<comment type="caution">
    <text evidence="10">The sequence shown here is derived from an EMBL/GenBank/DDBJ whole genome shotgun (WGS) entry which is preliminary data.</text>
</comment>
<gene>
    <name evidence="10" type="ORF">GMLC_24550</name>
</gene>
<dbReference type="PROSITE" id="PS50110">
    <property type="entry name" value="RESPONSE_REGULATORY"/>
    <property type="match status" value="1"/>
</dbReference>
<sequence>MSERPLYNSRITNAYVKLVERRYPGVDLKRLFREAGIEPYEVSDLGHWFTQSQVNRFVSGLMHATGNQSIAREAGQFAASVQGLGVLKKYLLGLIGPGNAFSALEKACASLTRSATYQSRRISSNKIEIIVTPAPGVSESPFQCENRLGFFEAILGTFDCSPAEIRHPECIFEGGASCRYLVSWKEPLYLRVRRIRNYLVPALGGAALAMAPFSPRLSFALVLSSLFSFMGCSCAANRLEKDTLVSALASLKESTDELLDQSGTNYKNAVMVNEVGQAISCQAGIDEVLENVVRALENRLSYDRALILLADLDSKRLSFRIGFGYSEEELAVLRKASFNLNNPESRGVFVTCFRERKPLLINDFSEVAEVHSPRSQSFADDIGAQSFLCCPIVCEGESLGVLAVDNIRTKKALVQSDLSLMMGIAPVIGMSIRNARYIDLEKQRSEQMRQSQKMEAVGQLAGGVAHDFNNLLTAIIGFATLARMHLDSDNPAGKFLDEVLLASDRATHLTKGLLSFSRKQPINLQPLELNSIVERMERLLRRLISEEIELVLRYADQPLPIVADAGQIDQILMNLATNARDAMEHCGVLTITTGRTELGPSPGPGFGDAPAGSYATLTISDTGKGMDATTRARIFEPFYTTKEVGKGTGLGLAIVYGIVQQHSGFIDIASEPGQGTTFSIHLPIPAETLQSAAPVLTATSATRGSGTVLVVEDAPEVRLLTCQVLEGQGYQVIEAVDGEDALEKFRAHRDRIQLVIMDVVMPKLNGKEAYTEIAQLKAGIKVLFTSGYTPDDVNRKGVRFGHDNFIAKPCSPEALLKMVADLMQPASPEAAESDGAADAAEPSAVSGAEAAALPTAPPPTPPPAPAGGSPPGPVRRAGNGF</sequence>
<dbReference type="Pfam" id="PF02518">
    <property type="entry name" value="HATPase_c"/>
    <property type="match status" value="1"/>
</dbReference>
<evidence type="ECO:0000256" key="6">
    <source>
        <dbReference type="PROSITE-ProRule" id="PRU00169"/>
    </source>
</evidence>
<name>A0A6V8N8H8_9BACT</name>
<keyword evidence="4" id="KW-0808">Transferase</keyword>
<feature type="modified residue" description="4-aspartylphosphate" evidence="6">
    <location>
        <position position="758"/>
    </location>
</feature>
<dbReference type="InterPro" id="IPR004358">
    <property type="entry name" value="Sig_transdc_His_kin-like_C"/>
</dbReference>
<dbReference type="PANTHER" id="PTHR43065">
    <property type="entry name" value="SENSOR HISTIDINE KINASE"/>
    <property type="match status" value="1"/>
</dbReference>
<dbReference type="CDD" id="cd00156">
    <property type="entry name" value="REC"/>
    <property type="match status" value="1"/>
</dbReference>
<dbReference type="Pfam" id="PF01590">
    <property type="entry name" value="GAF"/>
    <property type="match status" value="1"/>
</dbReference>
<feature type="region of interest" description="Disordered" evidence="7">
    <location>
        <begin position="826"/>
        <end position="881"/>
    </location>
</feature>
<dbReference type="SMART" id="SM00065">
    <property type="entry name" value="GAF"/>
    <property type="match status" value="1"/>
</dbReference>
<evidence type="ECO:0000256" key="7">
    <source>
        <dbReference type="SAM" id="MobiDB-lite"/>
    </source>
</evidence>
<dbReference type="Pfam" id="PF00072">
    <property type="entry name" value="Response_reg"/>
    <property type="match status" value="1"/>
</dbReference>
<dbReference type="InterPro" id="IPR036097">
    <property type="entry name" value="HisK_dim/P_sf"/>
</dbReference>
<dbReference type="Gene3D" id="1.10.287.130">
    <property type="match status" value="1"/>
</dbReference>
<feature type="compositionally biased region" description="Low complexity" evidence="7">
    <location>
        <begin position="826"/>
        <end position="854"/>
    </location>
</feature>
<evidence type="ECO:0000256" key="1">
    <source>
        <dbReference type="ARBA" id="ARBA00000085"/>
    </source>
</evidence>
<dbReference type="EMBL" id="BLXZ01000004">
    <property type="protein sequence ID" value="GFO68876.1"/>
    <property type="molecule type" value="Genomic_DNA"/>
</dbReference>